<keyword evidence="6" id="KW-1185">Reference proteome</keyword>
<accession>M0LSG4</accession>
<dbReference type="Proteomes" id="UP000186547">
    <property type="component" value="Chromosome"/>
</dbReference>
<keyword evidence="2" id="KW-0472">Membrane</keyword>
<evidence type="ECO:0000313" key="4">
    <source>
        <dbReference type="EMBL" id="APW96256.1"/>
    </source>
</evidence>
<dbReference type="AlphaFoldDB" id="M0LSG4"/>
<feature type="transmembrane region" description="Helical" evidence="2">
    <location>
        <begin position="165"/>
        <end position="182"/>
    </location>
</feature>
<reference evidence="5 6" key="2">
    <citation type="journal article" date="2014" name="PLoS Genet.">
        <title>Phylogenetically driven sequencing of extremely halophilic archaea reveals strategies for static and dynamic osmo-response.</title>
        <authorList>
            <person name="Becker E.A."/>
            <person name="Seitzer P.M."/>
            <person name="Tritt A."/>
            <person name="Larsen D."/>
            <person name="Krusor M."/>
            <person name="Yao A.I."/>
            <person name="Wu D."/>
            <person name="Madern D."/>
            <person name="Eisen J.A."/>
            <person name="Darling A.E."/>
            <person name="Facciotti M.T."/>
        </authorList>
    </citation>
    <scope>NUCLEOTIDE SEQUENCE [LARGE SCALE GENOMIC DNA]</scope>
    <source>
        <strain evidence="5 6">AJ5</strain>
    </source>
</reference>
<keyword evidence="2" id="KW-0812">Transmembrane</keyword>
<reference evidence="4 7" key="1">
    <citation type="journal article" date="2011" name="J. Bacteriol.">
        <title>Genome sequence of Halobiforma lacisalsi AJ5, an extremely halophilic archaeon which harbors a bop gene.</title>
        <authorList>
            <person name="Jiang X."/>
            <person name="Wang S."/>
            <person name="Cheng H."/>
            <person name="Huo Y."/>
            <person name="Zhang X."/>
            <person name="Zhu X."/>
            <person name="Han X."/>
            <person name="Ni P."/>
            <person name="Wu M."/>
        </authorList>
    </citation>
    <scope>NUCLEOTIDE SEQUENCE [LARGE SCALE GENOMIC DNA]</scope>
    <source>
        <strain evidence="4 7">AJ5</strain>
    </source>
</reference>
<keyword evidence="2" id="KW-1133">Transmembrane helix</keyword>
<feature type="transmembrane region" description="Helical" evidence="2">
    <location>
        <begin position="101"/>
        <end position="128"/>
    </location>
</feature>
<evidence type="ECO:0000313" key="5">
    <source>
        <dbReference type="EMBL" id="EMA36401.1"/>
    </source>
</evidence>
<feature type="transmembrane region" description="Helical" evidence="2">
    <location>
        <begin position="253"/>
        <end position="275"/>
    </location>
</feature>
<proteinExistence type="predicted"/>
<dbReference type="EMBL" id="CP019285">
    <property type="protein sequence ID" value="APW96256.1"/>
    <property type="molecule type" value="Genomic_DNA"/>
</dbReference>
<dbReference type="InterPro" id="IPR011701">
    <property type="entry name" value="MFS"/>
</dbReference>
<dbReference type="InterPro" id="IPR020846">
    <property type="entry name" value="MFS_dom"/>
</dbReference>
<dbReference type="Proteomes" id="UP000011555">
    <property type="component" value="Unassembled WGS sequence"/>
</dbReference>
<feature type="transmembrane region" description="Helical" evidence="2">
    <location>
        <begin position="296"/>
        <end position="318"/>
    </location>
</feature>
<name>M0LSG4_NATLA</name>
<dbReference type="SUPFAM" id="SSF103473">
    <property type="entry name" value="MFS general substrate transporter"/>
    <property type="match status" value="1"/>
</dbReference>
<feature type="transmembrane region" description="Helical" evidence="2">
    <location>
        <begin position="420"/>
        <end position="441"/>
    </location>
</feature>
<feature type="transmembrane region" description="Helical" evidence="2">
    <location>
        <begin position="188"/>
        <end position="209"/>
    </location>
</feature>
<dbReference type="Pfam" id="PF07690">
    <property type="entry name" value="MFS_1"/>
    <property type="match status" value="1"/>
</dbReference>
<dbReference type="RefSeq" id="WP_007140383.1">
    <property type="nucleotide sequence ID" value="NZ_AOLZ01000019.1"/>
</dbReference>
<dbReference type="Gene3D" id="1.20.1250.20">
    <property type="entry name" value="MFS general substrate transporter like domains"/>
    <property type="match status" value="2"/>
</dbReference>
<dbReference type="GO" id="GO:0022857">
    <property type="term" value="F:transmembrane transporter activity"/>
    <property type="evidence" value="ECO:0007669"/>
    <property type="project" value="InterPro"/>
</dbReference>
<feature type="transmembrane region" description="Helical" evidence="2">
    <location>
        <begin position="338"/>
        <end position="365"/>
    </location>
</feature>
<feature type="domain" description="Major facilitator superfamily (MFS) profile" evidence="3">
    <location>
        <begin position="35"/>
        <end position="444"/>
    </location>
</feature>
<dbReference type="KEGG" id="hlc:CHINAEXTREME00095"/>
<protein>
    <submittedName>
        <fullName evidence="4">MFS transporter</fullName>
    </submittedName>
    <submittedName>
        <fullName evidence="5">Major facilitator superfamily protein</fullName>
    </submittedName>
</protein>
<dbReference type="GeneID" id="30919478"/>
<dbReference type="eggNOG" id="arCOG00130">
    <property type="taxonomic scope" value="Archaea"/>
</dbReference>
<evidence type="ECO:0000259" key="3">
    <source>
        <dbReference type="PROSITE" id="PS50850"/>
    </source>
</evidence>
<gene>
    <name evidence="5" type="ORF">C445_03183</name>
    <name evidence="4" type="ORF">CHINAEXTREME_00095</name>
</gene>
<evidence type="ECO:0000313" key="6">
    <source>
        <dbReference type="Proteomes" id="UP000011555"/>
    </source>
</evidence>
<dbReference type="InterPro" id="IPR036259">
    <property type="entry name" value="MFS_trans_sf"/>
</dbReference>
<evidence type="ECO:0000313" key="7">
    <source>
        <dbReference type="Proteomes" id="UP000186547"/>
    </source>
</evidence>
<dbReference type="STRING" id="358396.CHINAEXTREME_00095"/>
<sequence>MGVPDSNDGTAAGDSRRSARSGESAAGTGDGTRRQLYALYLTRFAAGFGLMTLVTLLPTYVNRFDPSGLVLGLFVSAVTIAKTGAIVPIAWAGDRYDKRQVLLGGIGLGVGVYAAFAFVASSLGFIGVRALQGVTLVATGLLSTALVGQLAPADERAGAIGKANAWRLAAGIVGALAAGQLYEYAGFSAVYAVVVTLMFAAVCAVTLFVDRDPTRVGGFPFSDLAFNRRILTLTAFRAPYAFSVEVVRAWVPIYAGAAAATGGLAYGAVAVSAVVTAERATNMLVQPFAGRLSDRVGRAAFVFAGGGAYGLIAFLVPLSPRIGEAVSVPATLGTLEAAGVPAGAAVAALGPGFLPLVALSGLLGVADAFREPASMALFADEGTSDGGVASSFGIRELVWRPGSVAGPMIAGVLTDYSMAYAFYFGGAFAVAGAVLFLAALWRVHGRSALSSW</sequence>
<dbReference type="PANTHER" id="PTHR23518">
    <property type="entry name" value="C-METHYLTRANSFERASE"/>
    <property type="match status" value="1"/>
</dbReference>
<evidence type="ECO:0000256" key="1">
    <source>
        <dbReference type="SAM" id="MobiDB-lite"/>
    </source>
</evidence>
<dbReference type="PROSITE" id="PS50850">
    <property type="entry name" value="MFS"/>
    <property type="match status" value="1"/>
</dbReference>
<dbReference type="EMBL" id="AOLZ01000019">
    <property type="protein sequence ID" value="EMA36401.1"/>
    <property type="molecule type" value="Genomic_DNA"/>
</dbReference>
<organism evidence="5 6">
    <name type="scientific">Natronobacterium lacisalsi AJ5</name>
    <dbReference type="NCBI Taxonomy" id="358396"/>
    <lineage>
        <taxon>Archaea</taxon>
        <taxon>Methanobacteriati</taxon>
        <taxon>Methanobacteriota</taxon>
        <taxon>Stenosarchaea group</taxon>
        <taxon>Halobacteria</taxon>
        <taxon>Halobacteriales</taxon>
        <taxon>Natrialbaceae</taxon>
        <taxon>Natronobacterium</taxon>
    </lineage>
</organism>
<evidence type="ECO:0000256" key="2">
    <source>
        <dbReference type="SAM" id="Phobius"/>
    </source>
</evidence>
<dbReference type="PANTHER" id="PTHR23518:SF2">
    <property type="entry name" value="MAJOR FACILITATOR SUPERFAMILY TRANSPORTER"/>
    <property type="match status" value="1"/>
</dbReference>
<feature type="transmembrane region" description="Helical" evidence="2">
    <location>
        <begin position="134"/>
        <end position="153"/>
    </location>
</feature>
<feature type="transmembrane region" description="Helical" evidence="2">
    <location>
        <begin position="69"/>
        <end position="89"/>
    </location>
</feature>
<dbReference type="PATRIC" id="fig|358396.7.peg.647"/>
<feature type="region of interest" description="Disordered" evidence="1">
    <location>
        <begin position="1"/>
        <end position="29"/>
    </location>
</feature>
<feature type="transmembrane region" description="Helical" evidence="2">
    <location>
        <begin position="37"/>
        <end position="57"/>
    </location>
</feature>
<reference evidence="4" key="3">
    <citation type="submission" date="2017-01" db="EMBL/GenBank/DDBJ databases">
        <authorList>
            <person name="Mah S.A."/>
            <person name="Swanson W.J."/>
            <person name="Moy G.W."/>
            <person name="Vacquier V.D."/>
        </authorList>
    </citation>
    <scope>NUCLEOTIDE SEQUENCE</scope>
    <source>
        <strain evidence="4">AJ5</strain>
    </source>
</reference>